<keyword evidence="2 4" id="KW-0813">Transport</keyword>
<evidence type="ECO:0000256" key="5">
    <source>
        <dbReference type="SAM" id="SignalP"/>
    </source>
</evidence>
<proteinExistence type="inferred from homology"/>
<dbReference type="AlphaFoldDB" id="A0A3S3SJ02"/>
<keyword evidence="3 5" id="KW-0732">Signal</keyword>
<dbReference type="SUPFAM" id="SSF53807">
    <property type="entry name" value="Helical backbone' metal receptor"/>
    <property type="match status" value="1"/>
</dbReference>
<dbReference type="PANTHER" id="PTHR42953">
    <property type="entry name" value="HIGH-AFFINITY ZINC UPTAKE SYSTEM PROTEIN ZNUA-RELATED"/>
    <property type="match status" value="1"/>
</dbReference>
<dbReference type="InterPro" id="IPR050492">
    <property type="entry name" value="Bact_metal-bind_prot9"/>
</dbReference>
<gene>
    <name evidence="6" type="ORF">H206_02956</name>
</gene>
<organism evidence="6 7">
    <name type="scientific">Candidatus Electrothrix aarhusensis</name>
    <dbReference type="NCBI Taxonomy" id="1859131"/>
    <lineage>
        <taxon>Bacteria</taxon>
        <taxon>Pseudomonadati</taxon>
        <taxon>Thermodesulfobacteriota</taxon>
        <taxon>Desulfobulbia</taxon>
        <taxon>Desulfobulbales</taxon>
        <taxon>Desulfobulbaceae</taxon>
        <taxon>Candidatus Electrothrix</taxon>
    </lineage>
</organism>
<protein>
    <submittedName>
        <fullName evidence="6">Zinc transport system substrate-binding protein</fullName>
    </submittedName>
</protein>
<keyword evidence="7" id="KW-1185">Reference proteome</keyword>
<reference evidence="6 7" key="1">
    <citation type="submission" date="2017-01" db="EMBL/GenBank/DDBJ databases">
        <title>The cable genome- insights into the physiology and evolution of filamentous bacteria capable of sulfide oxidation via long distance electron transfer.</title>
        <authorList>
            <person name="Schreiber L."/>
            <person name="Bjerg J.T."/>
            <person name="Boggild A."/>
            <person name="Van De Vossenberg J."/>
            <person name="Meysman F."/>
            <person name="Nielsen L.P."/>
            <person name="Schramm A."/>
            <person name="Kjeldsen K.U."/>
        </authorList>
    </citation>
    <scope>NUCLEOTIDE SEQUENCE [LARGE SCALE GENOMIC DNA]</scope>
    <source>
        <strain evidence="6">MCF</strain>
    </source>
</reference>
<dbReference type="GO" id="GO:0030001">
    <property type="term" value="P:metal ion transport"/>
    <property type="evidence" value="ECO:0007669"/>
    <property type="project" value="InterPro"/>
</dbReference>
<accession>A0A3S3SJ02</accession>
<evidence type="ECO:0000313" key="7">
    <source>
        <dbReference type="Proteomes" id="UP000287853"/>
    </source>
</evidence>
<dbReference type="InterPro" id="IPR006127">
    <property type="entry name" value="ZnuA-like"/>
</dbReference>
<evidence type="ECO:0000313" key="6">
    <source>
        <dbReference type="EMBL" id="RWX43844.1"/>
    </source>
</evidence>
<dbReference type="PRINTS" id="PR00690">
    <property type="entry name" value="ADHESNFAMILY"/>
</dbReference>
<dbReference type="GO" id="GO:0046872">
    <property type="term" value="F:metal ion binding"/>
    <property type="evidence" value="ECO:0007669"/>
    <property type="project" value="InterPro"/>
</dbReference>
<comment type="similarity">
    <text evidence="1 4">Belongs to the bacterial solute-binding protein 9 family.</text>
</comment>
<dbReference type="EMBL" id="MTKO01000108">
    <property type="protein sequence ID" value="RWX43844.1"/>
    <property type="molecule type" value="Genomic_DNA"/>
</dbReference>
<feature type="signal peptide" evidence="5">
    <location>
        <begin position="1"/>
        <end position="29"/>
    </location>
</feature>
<dbReference type="PANTHER" id="PTHR42953:SF3">
    <property type="entry name" value="HIGH-AFFINITY ZINC UPTAKE SYSTEM PROTEIN ZNUA"/>
    <property type="match status" value="1"/>
</dbReference>
<dbReference type="GO" id="GO:0007155">
    <property type="term" value="P:cell adhesion"/>
    <property type="evidence" value="ECO:0007669"/>
    <property type="project" value="InterPro"/>
</dbReference>
<sequence length="314" mass="35537">MQTKKYAFLLSCLLLSTTAMLLVIFPAHADPLPIFVSIAPQKWLVEQLGGNLVKTHVLLDKGQEPHTYQPTPEKITSLFRSRLYFTIGMQFEREIARKISNKEHSNSGPQFIDVTTNIKRIPMVSHHHEEEEHEGHDQHRYEETGQPLDQEHADPHIWLDPRNVEKIASAMAEALITADSKHAAAYQQNLKALKERLTKLHQELGQQLAPFRGATFFVFHPAFGYFAHAYGLHQEAVEIEGKAPSPKQLYALVKKAKADKVKILFVQPQFDRKNAQTVAQAIKGRLVGLDPLAENIEQNLRQMAKAVQTALVPQ</sequence>
<evidence type="ECO:0000256" key="4">
    <source>
        <dbReference type="RuleBase" id="RU003512"/>
    </source>
</evidence>
<dbReference type="Proteomes" id="UP000287853">
    <property type="component" value="Unassembled WGS sequence"/>
</dbReference>
<comment type="caution">
    <text evidence="6">The sequence shown here is derived from an EMBL/GenBank/DDBJ whole genome shotgun (WGS) entry which is preliminary data.</text>
</comment>
<dbReference type="Gene3D" id="3.40.50.1980">
    <property type="entry name" value="Nitrogenase molybdenum iron protein domain"/>
    <property type="match status" value="2"/>
</dbReference>
<dbReference type="Pfam" id="PF01297">
    <property type="entry name" value="ZnuA"/>
    <property type="match status" value="1"/>
</dbReference>
<dbReference type="InterPro" id="IPR006128">
    <property type="entry name" value="Lipoprotein_PsaA-like"/>
</dbReference>
<evidence type="ECO:0000256" key="1">
    <source>
        <dbReference type="ARBA" id="ARBA00011028"/>
    </source>
</evidence>
<evidence type="ECO:0000256" key="2">
    <source>
        <dbReference type="ARBA" id="ARBA00022448"/>
    </source>
</evidence>
<feature type="chain" id="PRO_5018631217" evidence="5">
    <location>
        <begin position="30"/>
        <end position="314"/>
    </location>
</feature>
<name>A0A3S3SJ02_9BACT</name>
<evidence type="ECO:0000256" key="3">
    <source>
        <dbReference type="ARBA" id="ARBA00022729"/>
    </source>
</evidence>